<keyword evidence="3" id="KW-0547">Nucleotide-binding</keyword>
<reference evidence="8" key="1">
    <citation type="journal article" date="2022" name="Plant J.">
        <title>Strategies of tolerance reflected in two North American maple genomes.</title>
        <authorList>
            <person name="McEvoy S.L."/>
            <person name="Sezen U.U."/>
            <person name="Trouern-Trend A."/>
            <person name="McMahon S.M."/>
            <person name="Schaberg P.G."/>
            <person name="Yang J."/>
            <person name="Wegrzyn J.L."/>
            <person name="Swenson N.G."/>
        </authorList>
    </citation>
    <scope>NUCLEOTIDE SEQUENCE</scope>
    <source>
        <strain evidence="8">91603</strain>
    </source>
</reference>
<evidence type="ECO:0000313" key="8">
    <source>
        <dbReference type="EMBL" id="KAI9161313.1"/>
    </source>
</evidence>
<keyword evidence="6" id="KW-1133">Transmembrane helix</keyword>
<dbReference type="AlphaFoldDB" id="A0AAD5IFF0"/>
<keyword evidence="4" id="KW-0813">Transport</keyword>
<dbReference type="InterPro" id="IPR000595">
    <property type="entry name" value="cNMP-bd_dom"/>
</dbReference>
<keyword evidence="9" id="KW-1185">Reference proteome</keyword>
<dbReference type="SMART" id="SM00100">
    <property type="entry name" value="cNMP"/>
    <property type="match status" value="1"/>
</dbReference>
<dbReference type="GO" id="GO:0016020">
    <property type="term" value="C:membrane"/>
    <property type="evidence" value="ECO:0007669"/>
    <property type="project" value="UniProtKB-SubCell"/>
</dbReference>
<evidence type="ECO:0000256" key="4">
    <source>
        <dbReference type="ARBA" id="ARBA00023286"/>
    </source>
</evidence>
<reference evidence="8" key="2">
    <citation type="submission" date="2023-02" db="EMBL/GenBank/DDBJ databases">
        <authorList>
            <person name="Swenson N.G."/>
            <person name="Wegrzyn J.L."/>
            <person name="Mcevoy S.L."/>
        </authorList>
    </citation>
    <scope>NUCLEOTIDE SEQUENCE</scope>
    <source>
        <strain evidence="8">91603</strain>
        <tissue evidence="8">Leaf</tissue>
    </source>
</reference>
<dbReference type="Proteomes" id="UP001064489">
    <property type="component" value="Chromosome 2"/>
</dbReference>
<evidence type="ECO:0000256" key="6">
    <source>
        <dbReference type="SAM" id="Phobius"/>
    </source>
</evidence>
<evidence type="ECO:0000256" key="2">
    <source>
        <dbReference type="ARBA" id="ARBA00022860"/>
    </source>
</evidence>
<dbReference type="GO" id="GO:0034220">
    <property type="term" value="P:monoatomic ion transmembrane transport"/>
    <property type="evidence" value="ECO:0007669"/>
    <property type="project" value="UniProtKB-KW"/>
</dbReference>
<dbReference type="InterPro" id="IPR018490">
    <property type="entry name" value="cNMP-bd_dom_sf"/>
</dbReference>
<evidence type="ECO:0000256" key="5">
    <source>
        <dbReference type="ARBA" id="ARBA00023303"/>
    </source>
</evidence>
<feature type="domain" description="Cyclic nucleotide-binding" evidence="7">
    <location>
        <begin position="264"/>
        <end position="355"/>
    </location>
</feature>
<dbReference type="EMBL" id="JAJSOW010000106">
    <property type="protein sequence ID" value="KAI9161313.1"/>
    <property type="molecule type" value="Genomic_DNA"/>
</dbReference>
<dbReference type="PANTHER" id="PTHR45651">
    <property type="entry name" value="CYCLIC NUCLEOTIDE-GATED ION CHANNEL 15-RELATED-RELATED"/>
    <property type="match status" value="1"/>
</dbReference>
<proteinExistence type="predicted"/>
<dbReference type="GO" id="GO:0030553">
    <property type="term" value="F:cGMP binding"/>
    <property type="evidence" value="ECO:0007669"/>
    <property type="project" value="UniProtKB-KW"/>
</dbReference>
<keyword evidence="6" id="KW-0812">Transmembrane</keyword>
<dbReference type="GO" id="GO:0030552">
    <property type="term" value="F:cAMP binding"/>
    <property type="evidence" value="ECO:0007669"/>
    <property type="project" value="UniProtKB-KW"/>
</dbReference>
<dbReference type="GO" id="GO:0005516">
    <property type="term" value="F:calmodulin binding"/>
    <property type="evidence" value="ECO:0007669"/>
    <property type="project" value="UniProtKB-KW"/>
</dbReference>
<evidence type="ECO:0000256" key="3">
    <source>
        <dbReference type="ARBA" id="ARBA00022992"/>
    </source>
</evidence>
<dbReference type="PANTHER" id="PTHR45651:SF5">
    <property type="entry name" value="CYCLIC NUCLEOTIDE-GATED ION CHANNEL 1"/>
    <property type="match status" value="1"/>
</dbReference>
<accession>A0AAD5IFF0</accession>
<dbReference type="CDD" id="cd00038">
    <property type="entry name" value="CAP_ED"/>
    <property type="match status" value="1"/>
</dbReference>
<dbReference type="SUPFAM" id="SSF51206">
    <property type="entry name" value="cAMP-binding domain-like"/>
    <property type="match status" value="1"/>
</dbReference>
<evidence type="ECO:0000313" key="9">
    <source>
        <dbReference type="Proteomes" id="UP001064489"/>
    </source>
</evidence>
<keyword evidence="4" id="KW-0406">Ion transport</keyword>
<keyword evidence="4" id="KW-1071">Ligand-gated ion channel</keyword>
<evidence type="ECO:0000259" key="7">
    <source>
        <dbReference type="PROSITE" id="PS50042"/>
    </source>
</evidence>
<gene>
    <name evidence="8" type="ORF">LWI28_016257</name>
</gene>
<name>A0AAD5IFF0_ACENE</name>
<protein>
    <recommendedName>
        <fullName evidence="7">Cyclic nucleotide-binding domain-containing protein</fullName>
    </recommendedName>
</protein>
<keyword evidence="5" id="KW-0407">Ion channel</keyword>
<dbReference type="InterPro" id="IPR014710">
    <property type="entry name" value="RmlC-like_jellyroll"/>
</dbReference>
<keyword evidence="2" id="KW-0112">Calmodulin-binding</keyword>
<dbReference type="Gene3D" id="2.60.120.10">
    <property type="entry name" value="Jelly Rolls"/>
    <property type="match status" value="1"/>
</dbReference>
<feature type="transmembrane region" description="Helical" evidence="6">
    <location>
        <begin position="522"/>
        <end position="546"/>
    </location>
</feature>
<keyword evidence="6" id="KW-0472">Membrane</keyword>
<dbReference type="PROSITE" id="PS50042">
    <property type="entry name" value="CNMP_BINDING_3"/>
    <property type="match status" value="1"/>
</dbReference>
<comment type="caution">
    <text evidence="8">The sequence shown here is derived from an EMBL/GenBank/DDBJ whole genome shotgun (WGS) entry which is preliminary data.</text>
</comment>
<sequence length="635" mass="72603">MIKRSSNLGAVGFTTSAVGLRILCVLRKSKAAGKGVVDGNKMNGMVEWLSVCAKQLRRWNKLNLFGGIWYAFAAKKKLDCWYKARNITSLIDACQTKTDSKSNEWGIFKDAIESGILEVHKNFLEKLLYCFRWGLQNLSNFGQNLEPSSNFLENAFVIVIVIYGVLMFTFFIGNMQMYIKDATKKWKEKKREKEEKKQEILEKWFPFRKLSEKLQKCIKDHQLKNKWKHKGDADVENLLRNLPTNLGKNIKCELCLDLLQNVGRFRLWSEASLVQLCDSLKPIVYAKRANIVRKGEPIDEMSIVLQGKLCTFSSKDSGSTSNVSHESACRKDLLKEGDFCGEELVNWVQDKPSSSKKLISNATIKSLTKVEALVLRTDDLKDIYNQKAKVIQAFLRKKRIVITGRNGQIPPGELTAPKIVVEGINSSVLEIAGESGVECDEDEDEEKGFLNGNITGLNDACQTKTDSKSNEWGIFKDAIESGIVEAHKSFLEKLLYCFRLGLQNLSGFGQNLEPSSNFLENAFVIVIVIYGVVMFTFFIGNMQMYIKDATKKWKEKKREKEEKKQEISDKWFPFRKLSEKLQKCIKEHQLKNKWKQKRDVDVENLLRNLPTDLGNNIKRELCLDRLQNVSSFVSL</sequence>
<evidence type="ECO:0000256" key="1">
    <source>
        <dbReference type="ARBA" id="ARBA00022535"/>
    </source>
</evidence>
<keyword evidence="1" id="KW-0140">cGMP</keyword>
<dbReference type="SUPFAM" id="SSF81324">
    <property type="entry name" value="Voltage-gated potassium channels"/>
    <property type="match status" value="1"/>
</dbReference>
<keyword evidence="3" id="KW-0142">cGMP-binding</keyword>
<organism evidence="8 9">
    <name type="scientific">Acer negundo</name>
    <name type="common">Box elder</name>
    <dbReference type="NCBI Taxonomy" id="4023"/>
    <lineage>
        <taxon>Eukaryota</taxon>
        <taxon>Viridiplantae</taxon>
        <taxon>Streptophyta</taxon>
        <taxon>Embryophyta</taxon>
        <taxon>Tracheophyta</taxon>
        <taxon>Spermatophyta</taxon>
        <taxon>Magnoliopsida</taxon>
        <taxon>eudicotyledons</taxon>
        <taxon>Gunneridae</taxon>
        <taxon>Pentapetalae</taxon>
        <taxon>rosids</taxon>
        <taxon>malvids</taxon>
        <taxon>Sapindales</taxon>
        <taxon>Sapindaceae</taxon>
        <taxon>Hippocastanoideae</taxon>
        <taxon>Acereae</taxon>
        <taxon>Acer</taxon>
    </lineage>
</organism>
<feature type="transmembrane region" description="Helical" evidence="6">
    <location>
        <begin position="155"/>
        <end position="179"/>
    </location>
</feature>